<feature type="transmembrane region" description="Helical" evidence="1">
    <location>
        <begin position="41"/>
        <end position="60"/>
    </location>
</feature>
<evidence type="ECO:0000313" key="3">
    <source>
        <dbReference type="Proteomes" id="UP001365846"/>
    </source>
</evidence>
<keyword evidence="1" id="KW-0812">Transmembrane</keyword>
<sequence length="137" mass="14594">MRSPRPVAAMASVRRKSALLAAASLLIAGLGLQGYASGYPMGLALLAAATVQALICSAMFRSRLLMAAVATNLLLFVIHAIVLSPFLTQPDPQPIFMFGDFCFAVFAGASLVFTPVETMALVVRDAYLKRPRHRTPG</sequence>
<proteinExistence type="predicted"/>
<reference evidence="2 3" key="1">
    <citation type="submission" date="2024-03" db="EMBL/GenBank/DDBJ databases">
        <title>Novel species of the genus Variovorax.</title>
        <authorList>
            <person name="Liu Q."/>
            <person name="Xin Y.-H."/>
        </authorList>
    </citation>
    <scope>NUCLEOTIDE SEQUENCE [LARGE SCALE GENOMIC DNA]</scope>
    <source>
        <strain evidence="2 3">KACC 18899</strain>
    </source>
</reference>
<keyword evidence="1" id="KW-0472">Membrane</keyword>
<evidence type="ECO:0000313" key="2">
    <source>
        <dbReference type="EMBL" id="MEJ8813894.1"/>
    </source>
</evidence>
<organism evidence="2 3">
    <name type="scientific">Variovorax ureilyticus</name>
    <dbReference type="NCBI Taxonomy" id="1836198"/>
    <lineage>
        <taxon>Bacteria</taxon>
        <taxon>Pseudomonadati</taxon>
        <taxon>Pseudomonadota</taxon>
        <taxon>Betaproteobacteria</taxon>
        <taxon>Burkholderiales</taxon>
        <taxon>Comamonadaceae</taxon>
        <taxon>Variovorax</taxon>
    </lineage>
</organism>
<evidence type="ECO:0000256" key="1">
    <source>
        <dbReference type="SAM" id="Phobius"/>
    </source>
</evidence>
<feature type="transmembrane region" description="Helical" evidence="1">
    <location>
        <begin position="94"/>
        <end position="123"/>
    </location>
</feature>
<dbReference type="Proteomes" id="UP001365846">
    <property type="component" value="Unassembled WGS sequence"/>
</dbReference>
<comment type="caution">
    <text evidence="2">The sequence shown here is derived from an EMBL/GenBank/DDBJ whole genome shotgun (WGS) entry which is preliminary data.</text>
</comment>
<dbReference type="RefSeq" id="WP_340359117.1">
    <property type="nucleotide sequence ID" value="NZ_JBBKZU010000010.1"/>
</dbReference>
<protein>
    <submittedName>
        <fullName evidence="2">Uncharacterized protein</fullName>
    </submittedName>
</protein>
<name>A0ABU8VJQ4_9BURK</name>
<accession>A0ABU8VJQ4</accession>
<keyword evidence="3" id="KW-1185">Reference proteome</keyword>
<keyword evidence="1" id="KW-1133">Transmembrane helix</keyword>
<gene>
    <name evidence="2" type="ORF">WKW77_22600</name>
</gene>
<dbReference type="EMBL" id="JBBKZU010000010">
    <property type="protein sequence ID" value="MEJ8813894.1"/>
    <property type="molecule type" value="Genomic_DNA"/>
</dbReference>
<feature type="transmembrane region" description="Helical" evidence="1">
    <location>
        <begin position="67"/>
        <end position="88"/>
    </location>
</feature>